<reference evidence="2" key="2">
    <citation type="submission" date="2012-06" db="EMBL/GenBank/DDBJ databases">
        <authorList>
            <person name="Yu Y."/>
            <person name="Currie J."/>
            <person name="Lomeli R."/>
            <person name="Angelova A."/>
            <person name="Collura K."/>
            <person name="Wissotski M."/>
            <person name="Campos D."/>
            <person name="Kudrna D."/>
            <person name="Golser W."/>
            <person name="Ashely E."/>
            <person name="Descour A."/>
            <person name="Fernandes J."/>
            <person name="Soderlund C."/>
            <person name="Walbot V."/>
        </authorList>
    </citation>
    <scope>NUCLEOTIDE SEQUENCE</scope>
    <source>
        <strain evidence="2">B73</strain>
    </source>
</reference>
<reference evidence="2" key="1">
    <citation type="journal article" date="2009" name="PLoS Genet.">
        <title>Sequencing, mapping, and analysis of 27,455 maize full-length cDNAs.</title>
        <authorList>
            <person name="Soderlund C."/>
            <person name="Descour A."/>
            <person name="Kudrna D."/>
            <person name="Bomhoff M."/>
            <person name="Boyd L."/>
            <person name="Currie J."/>
            <person name="Angelova A."/>
            <person name="Collura K."/>
            <person name="Wissotski M."/>
            <person name="Ashley E."/>
            <person name="Morrow D."/>
            <person name="Fernandes J."/>
            <person name="Walbot V."/>
            <person name="Yu Y."/>
        </authorList>
    </citation>
    <scope>NUCLEOTIDE SEQUENCE</scope>
    <source>
        <strain evidence="2">B73</strain>
    </source>
</reference>
<dbReference type="AlphaFoldDB" id="C4J4B5"/>
<accession>C4J4B5</accession>
<feature type="compositionally biased region" description="Basic and acidic residues" evidence="1">
    <location>
        <begin position="22"/>
        <end position="31"/>
    </location>
</feature>
<dbReference type="EMBL" id="BT085662">
    <property type="protein sequence ID" value="ACR36015.1"/>
    <property type="molecule type" value="mRNA"/>
</dbReference>
<name>C4J4B5_MAIZE</name>
<proteinExistence type="evidence at transcript level"/>
<evidence type="ECO:0000313" key="2">
    <source>
        <dbReference type="EMBL" id="ACR36015.1"/>
    </source>
</evidence>
<protein>
    <submittedName>
        <fullName evidence="2">Uncharacterized protein</fullName>
    </submittedName>
</protein>
<sequence>MPSFACQLTIWSPSQNSIAQRELSRNPDRTKNTRPSSSSTMSSLSAAARRRLALHSSAISRLTRAHSSGYRLCAATESSPECSRASSGRPSPKSAIQPLTPRSTIPRRTVLLNHACAAGLVRSSMATSNAVLGIMYGSPASSLTRMPSFLASSNRCLFALGFSSIGTRQGLQ</sequence>
<feature type="compositionally biased region" description="Low complexity" evidence="1">
    <location>
        <begin position="34"/>
        <end position="46"/>
    </location>
</feature>
<feature type="region of interest" description="Disordered" evidence="1">
    <location>
        <begin position="77"/>
        <end position="102"/>
    </location>
</feature>
<feature type="region of interest" description="Disordered" evidence="1">
    <location>
        <begin position="17"/>
        <end position="46"/>
    </location>
</feature>
<evidence type="ECO:0000256" key="1">
    <source>
        <dbReference type="SAM" id="MobiDB-lite"/>
    </source>
</evidence>
<feature type="compositionally biased region" description="Polar residues" evidence="1">
    <location>
        <begin position="77"/>
        <end position="89"/>
    </location>
</feature>
<organism evidence="2">
    <name type="scientific">Zea mays</name>
    <name type="common">Maize</name>
    <dbReference type="NCBI Taxonomy" id="4577"/>
    <lineage>
        <taxon>Eukaryota</taxon>
        <taxon>Viridiplantae</taxon>
        <taxon>Streptophyta</taxon>
        <taxon>Embryophyta</taxon>
        <taxon>Tracheophyta</taxon>
        <taxon>Spermatophyta</taxon>
        <taxon>Magnoliopsida</taxon>
        <taxon>Liliopsida</taxon>
        <taxon>Poales</taxon>
        <taxon>Poaceae</taxon>
        <taxon>PACMAD clade</taxon>
        <taxon>Panicoideae</taxon>
        <taxon>Andropogonodae</taxon>
        <taxon>Andropogoneae</taxon>
        <taxon>Tripsacinae</taxon>
        <taxon>Zea</taxon>
    </lineage>
</organism>